<dbReference type="SUPFAM" id="SSF51679">
    <property type="entry name" value="Bacterial luciferase-like"/>
    <property type="match status" value="1"/>
</dbReference>
<evidence type="ECO:0000313" key="3">
    <source>
        <dbReference type="EMBL" id="ACZ41258.1"/>
    </source>
</evidence>
<dbReference type="STRING" id="525904.Tter_0336"/>
<protein>
    <submittedName>
        <fullName evidence="3">Coenzyme F420-dependent N5 N10-methylene tetrahydromethanopterin reductase-like protein</fullName>
    </submittedName>
</protein>
<keyword evidence="1" id="KW-0560">Oxidoreductase</keyword>
<gene>
    <name evidence="3" type="ordered locus">Tter_0336</name>
</gene>
<dbReference type="InterPro" id="IPR050564">
    <property type="entry name" value="F420-G6PD/mer"/>
</dbReference>
<dbReference type="Pfam" id="PF00296">
    <property type="entry name" value="Bac_luciferase"/>
    <property type="match status" value="1"/>
</dbReference>
<dbReference type="AlphaFoldDB" id="D1CEA2"/>
<dbReference type="KEGG" id="ttr:Tter_0336"/>
<evidence type="ECO:0000259" key="2">
    <source>
        <dbReference type="Pfam" id="PF00296"/>
    </source>
</evidence>
<organism evidence="3 4">
    <name type="scientific">Thermobaculum terrenum (strain ATCC BAA-798 / CCMEE 7001 / YNP1)</name>
    <dbReference type="NCBI Taxonomy" id="525904"/>
    <lineage>
        <taxon>Bacteria</taxon>
        <taxon>Bacillati</taxon>
        <taxon>Chloroflexota</taxon>
        <taxon>Chloroflexia</taxon>
        <taxon>Candidatus Thermobaculales</taxon>
        <taxon>Candidatus Thermobaculaceae</taxon>
        <taxon>Thermobaculum</taxon>
    </lineage>
</organism>
<dbReference type="Gene3D" id="3.20.20.30">
    <property type="entry name" value="Luciferase-like domain"/>
    <property type="match status" value="1"/>
</dbReference>
<proteinExistence type="predicted"/>
<dbReference type="eggNOG" id="COG2141">
    <property type="taxonomic scope" value="Bacteria"/>
</dbReference>
<dbReference type="GO" id="GO:0016705">
    <property type="term" value="F:oxidoreductase activity, acting on paired donors, with incorporation or reduction of molecular oxygen"/>
    <property type="evidence" value="ECO:0007669"/>
    <property type="project" value="InterPro"/>
</dbReference>
<dbReference type="InterPro" id="IPR011251">
    <property type="entry name" value="Luciferase-like_dom"/>
</dbReference>
<dbReference type="PANTHER" id="PTHR43244">
    <property type="match status" value="1"/>
</dbReference>
<dbReference type="Proteomes" id="UP000000323">
    <property type="component" value="Chromosome 1"/>
</dbReference>
<evidence type="ECO:0000313" key="4">
    <source>
        <dbReference type="Proteomes" id="UP000000323"/>
    </source>
</evidence>
<accession>D1CEA2</accession>
<dbReference type="PANTHER" id="PTHR43244:SF1">
    <property type="entry name" value="5,10-METHYLENETETRAHYDROMETHANOPTERIN REDUCTASE"/>
    <property type="match status" value="1"/>
</dbReference>
<keyword evidence="4" id="KW-1185">Reference proteome</keyword>
<dbReference type="HOGENOM" id="CLU_027853_6_4_0"/>
<dbReference type="InterPro" id="IPR036661">
    <property type="entry name" value="Luciferase-like_sf"/>
</dbReference>
<name>D1CEA2_THET1</name>
<sequence>MKLGIVFSPASNWQEIFQAALLADKLGLDSVGFWDHYHSMKPEWGYVCGWASYGAIACATERVKLVPMVICNLNYALGVMAKETSMLALISDGRFELGIGAGDYPEEYAAWNLPYPDAEFRIALLRENMLALREVWQGKQVTFNGQKVKLQDATCAPPPSKPPRIIVGAGKSKKLIRSALEYADEINIYADQELVRYTKRVISNSNKPIGLSVYLHFDWDQWPQDISQEIAKWKQVGIDRLFINVGYEWPLQEKVREIASAIID</sequence>
<feature type="domain" description="Luciferase-like" evidence="2">
    <location>
        <begin position="11"/>
        <end position="188"/>
    </location>
</feature>
<reference evidence="4" key="1">
    <citation type="journal article" date="2010" name="Stand. Genomic Sci.">
        <title>Complete genome sequence of 'Thermobaculum terrenum' type strain (YNP1).</title>
        <authorList>
            <person name="Kiss H."/>
            <person name="Cleland D."/>
            <person name="Lapidus A."/>
            <person name="Lucas S."/>
            <person name="Glavina Del Rio T."/>
            <person name="Nolan M."/>
            <person name="Tice H."/>
            <person name="Han C."/>
            <person name="Goodwin L."/>
            <person name="Pitluck S."/>
            <person name="Liolios K."/>
            <person name="Ivanova N."/>
            <person name="Mavromatis K."/>
            <person name="Ovchinnikova G."/>
            <person name="Pati A."/>
            <person name="Chen A."/>
            <person name="Palaniappan K."/>
            <person name="Land M."/>
            <person name="Hauser L."/>
            <person name="Chang Y."/>
            <person name="Jeffries C."/>
            <person name="Lu M."/>
            <person name="Brettin T."/>
            <person name="Detter J."/>
            <person name="Goker M."/>
            <person name="Tindall B."/>
            <person name="Beck B."/>
            <person name="McDermott T."/>
            <person name="Woyke T."/>
            <person name="Bristow J."/>
            <person name="Eisen J."/>
            <person name="Markowitz V."/>
            <person name="Hugenholtz P."/>
            <person name="Kyrpides N."/>
            <person name="Klenk H."/>
            <person name="Cheng J."/>
        </authorList>
    </citation>
    <scope>NUCLEOTIDE SEQUENCE [LARGE SCALE GENOMIC DNA]</scope>
    <source>
        <strain evidence="4">ATCC BAA-798 / YNP1</strain>
    </source>
</reference>
<dbReference type="RefSeq" id="WP_012874293.1">
    <property type="nucleotide sequence ID" value="NC_013525.1"/>
</dbReference>
<dbReference type="OrthoDB" id="153531at2"/>
<evidence type="ECO:0000256" key="1">
    <source>
        <dbReference type="ARBA" id="ARBA00023002"/>
    </source>
</evidence>
<dbReference type="EMBL" id="CP001825">
    <property type="protein sequence ID" value="ACZ41258.1"/>
    <property type="molecule type" value="Genomic_DNA"/>
</dbReference>